<feature type="transmembrane region" description="Helical" evidence="1">
    <location>
        <begin position="76"/>
        <end position="99"/>
    </location>
</feature>
<keyword evidence="1" id="KW-0812">Transmembrane</keyword>
<feature type="transmembrane region" description="Helical" evidence="1">
    <location>
        <begin position="111"/>
        <end position="136"/>
    </location>
</feature>
<feature type="transmembrane region" description="Helical" evidence="1">
    <location>
        <begin position="337"/>
        <end position="355"/>
    </location>
</feature>
<dbReference type="PROSITE" id="PS51257">
    <property type="entry name" value="PROKAR_LIPOPROTEIN"/>
    <property type="match status" value="1"/>
</dbReference>
<dbReference type="Proteomes" id="UP000632273">
    <property type="component" value="Unassembled WGS sequence"/>
</dbReference>
<feature type="transmembrane region" description="Helical" evidence="1">
    <location>
        <begin position="203"/>
        <end position="228"/>
    </location>
</feature>
<keyword evidence="1" id="KW-0472">Membrane</keyword>
<sequence length="409" mass="46028">MQKLLLLTGLLLLACGSFFFSPAPTGQADEEYWGTYAQVNSRMGFVINGDTREYIAAAREPARLLQEKEVRQSRPLYILLGSGLGYALQPVLGSINVADTWGGIAAESPDFLGFYAGYVLLNFVVLLASLYLFVRIGELLAEGPTDKIVLYGLGWFLVSNPITKAFFWTAHQQMFAFFTPLLYLYGLLRYRTVVLSWRQSLGWALGLGALALVYGNFVLGLPCLLYQLLTYRARYSTPVLLGRMLAATACFVLPTFAWIGLLKLYGVTYYNQEAVRFHQFTWMLDAWRESPGTFFSTLSTNLLTFWTNLGTIQGFLLAALLLGGLQRWRGLKAPAGVWPVLGFVFLLFFAFYALIGYYPERLTFTLVPILLCVLALLLLRRPLPYQRLLVLLAALSWHWYVVSSYGPFS</sequence>
<feature type="transmembrane region" description="Helical" evidence="1">
    <location>
        <begin position="240"/>
        <end position="261"/>
    </location>
</feature>
<evidence type="ECO:0000313" key="4">
    <source>
        <dbReference type="Proteomes" id="UP000632273"/>
    </source>
</evidence>
<evidence type="ECO:0000256" key="2">
    <source>
        <dbReference type="SAM" id="SignalP"/>
    </source>
</evidence>
<keyword evidence="1" id="KW-1133">Transmembrane helix</keyword>
<protein>
    <recommendedName>
        <fullName evidence="5">Glycosyltransferase RgtA/B/C/D-like domain-containing protein</fullName>
    </recommendedName>
</protein>
<evidence type="ECO:0000256" key="1">
    <source>
        <dbReference type="SAM" id="Phobius"/>
    </source>
</evidence>
<feature type="transmembrane region" description="Helical" evidence="1">
    <location>
        <begin position="174"/>
        <end position="191"/>
    </location>
</feature>
<organism evidence="3 4">
    <name type="scientific">Hymenobacter cavernae</name>
    <dbReference type="NCBI Taxonomy" id="2044852"/>
    <lineage>
        <taxon>Bacteria</taxon>
        <taxon>Pseudomonadati</taxon>
        <taxon>Bacteroidota</taxon>
        <taxon>Cytophagia</taxon>
        <taxon>Cytophagales</taxon>
        <taxon>Hymenobacteraceae</taxon>
        <taxon>Hymenobacter</taxon>
    </lineage>
</organism>
<keyword evidence="4" id="KW-1185">Reference proteome</keyword>
<feature type="transmembrane region" description="Helical" evidence="1">
    <location>
        <begin position="305"/>
        <end position="325"/>
    </location>
</feature>
<feature type="transmembrane region" description="Helical" evidence="1">
    <location>
        <begin position="361"/>
        <end position="379"/>
    </location>
</feature>
<reference evidence="4" key="1">
    <citation type="journal article" date="2019" name="Int. J. Syst. Evol. Microbiol.">
        <title>The Global Catalogue of Microorganisms (GCM) 10K type strain sequencing project: providing services to taxonomists for standard genome sequencing and annotation.</title>
        <authorList>
            <consortium name="The Broad Institute Genomics Platform"/>
            <consortium name="The Broad Institute Genome Sequencing Center for Infectious Disease"/>
            <person name="Wu L."/>
            <person name="Ma J."/>
        </authorList>
    </citation>
    <scope>NUCLEOTIDE SEQUENCE [LARGE SCALE GENOMIC DNA]</scope>
    <source>
        <strain evidence="4">CGMCC 1.15197</strain>
    </source>
</reference>
<keyword evidence="2" id="KW-0732">Signal</keyword>
<feature type="chain" id="PRO_5046062023" description="Glycosyltransferase RgtA/B/C/D-like domain-containing protein" evidence="2">
    <location>
        <begin position="29"/>
        <end position="409"/>
    </location>
</feature>
<accession>A0ABQ1TP36</accession>
<feature type="transmembrane region" description="Helical" evidence="1">
    <location>
        <begin position="148"/>
        <end position="167"/>
    </location>
</feature>
<comment type="caution">
    <text evidence="3">The sequence shown here is derived from an EMBL/GenBank/DDBJ whole genome shotgun (WGS) entry which is preliminary data.</text>
</comment>
<gene>
    <name evidence="3" type="ORF">GCM10011383_06380</name>
</gene>
<evidence type="ECO:0000313" key="3">
    <source>
        <dbReference type="EMBL" id="GGE98328.1"/>
    </source>
</evidence>
<feature type="signal peptide" evidence="2">
    <location>
        <begin position="1"/>
        <end position="28"/>
    </location>
</feature>
<proteinExistence type="predicted"/>
<dbReference type="RefSeq" id="WP_188810845.1">
    <property type="nucleotide sequence ID" value="NZ_BMHT01000001.1"/>
</dbReference>
<evidence type="ECO:0008006" key="5">
    <source>
        <dbReference type="Google" id="ProtNLM"/>
    </source>
</evidence>
<dbReference type="EMBL" id="BMHT01000001">
    <property type="protein sequence ID" value="GGE98328.1"/>
    <property type="molecule type" value="Genomic_DNA"/>
</dbReference>
<name>A0ABQ1TP36_9BACT</name>